<dbReference type="InterPro" id="IPR003594">
    <property type="entry name" value="HATPase_dom"/>
</dbReference>
<protein>
    <recommendedName>
        <fullName evidence="1">Histidine kinase/HSP90-like ATPase domain-containing protein</fullName>
    </recommendedName>
</protein>
<evidence type="ECO:0000259" key="1">
    <source>
        <dbReference type="Pfam" id="PF02518"/>
    </source>
</evidence>
<dbReference type="SUPFAM" id="SSF55874">
    <property type="entry name" value="ATPase domain of HSP90 chaperone/DNA topoisomerase II/histidine kinase"/>
    <property type="match status" value="1"/>
</dbReference>
<evidence type="ECO:0000313" key="2">
    <source>
        <dbReference type="EMBL" id="KKN31910.1"/>
    </source>
</evidence>
<accession>A0A0F9PJB6</accession>
<dbReference type="InterPro" id="IPR036890">
    <property type="entry name" value="HATPase_C_sf"/>
</dbReference>
<proteinExistence type="predicted"/>
<dbReference type="Pfam" id="PF02518">
    <property type="entry name" value="HATPase_c"/>
    <property type="match status" value="1"/>
</dbReference>
<gene>
    <name evidence="2" type="ORF">LCGC14_0819110</name>
</gene>
<sequence>MSNENELSHRFEINGRDFSNAGRASTSIKEILQEIGIDSSIIVRAAIASYEAEMNVVMYARRAVLTLNVTPEKLHLKLEDEGPGIENIDLAMKEGFSTATDEMREMGFGAGMGLPNIKKNADEFEISSTPGKGTTIKITISLDSTENK</sequence>
<dbReference type="EMBL" id="LAZR01002293">
    <property type="protein sequence ID" value="KKN31910.1"/>
    <property type="molecule type" value="Genomic_DNA"/>
</dbReference>
<feature type="domain" description="Histidine kinase/HSP90-like ATPase" evidence="1">
    <location>
        <begin position="60"/>
        <end position="142"/>
    </location>
</feature>
<dbReference type="AlphaFoldDB" id="A0A0F9PJB6"/>
<organism evidence="2">
    <name type="scientific">marine sediment metagenome</name>
    <dbReference type="NCBI Taxonomy" id="412755"/>
    <lineage>
        <taxon>unclassified sequences</taxon>
        <taxon>metagenomes</taxon>
        <taxon>ecological metagenomes</taxon>
    </lineage>
</organism>
<dbReference type="Gene3D" id="3.30.565.10">
    <property type="entry name" value="Histidine kinase-like ATPase, C-terminal domain"/>
    <property type="match status" value="1"/>
</dbReference>
<name>A0A0F9PJB6_9ZZZZ</name>
<comment type="caution">
    <text evidence="2">The sequence shown here is derived from an EMBL/GenBank/DDBJ whole genome shotgun (WGS) entry which is preliminary data.</text>
</comment>
<reference evidence="2" key="1">
    <citation type="journal article" date="2015" name="Nature">
        <title>Complex archaea that bridge the gap between prokaryotes and eukaryotes.</title>
        <authorList>
            <person name="Spang A."/>
            <person name="Saw J.H."/>
            <person name="Jorgensen S.L."/>
            <person name="Zaremba-Niedzwiedzka K."/>
            <person name="Martijn J."/>
            <person name="Lind A.E."/>
            <person name="van Eijk R."/>
            <person name="Schleper C."/>
            <person name="Guy L."/>
            <person name="Ettema T.J."/>
        </authorList>
    </citation>
    <scope>NUCLEOTIDE SEQUENCE</scope>
</reference>